<gene>
    <name evidence="5" type="ORF">AQJ91_21715</name>
</gene>
<dbReference type="SUPFAM" id="SSF52540">
    <property type="entry name" value="P-loop containing nucleoside triphosphate hydrolases"/>
    <property type="match status" value="1"/>
</dbReference>
<evidence type="ECO:0000313" key="6">
    <source>
        <dbReference type="Proteomes" id="UP000053260"/>
    </source>
</evidence>
<dbReference type="Proteomes" id="UP000053260">
    <property type="component" value="Unassembled WGS sequence"/>
</dbReference>
<protein>
    <submittedName>
        <fullName evidence="5">Type VI secretion protein</fullName>
    </submittedName>
</protein>
<feature type="compositionally biased region" description="Pro residues" evidence="1">
    <location>
        <begin position="380"/>
        <end position="389"/>
    </location>
</feature>
<dbReference type="Pfam" id="PF12696">
    <property type="entry name" value="TraG-D_C"/>
    <property type="match status" value="1"/>
</dbReference>
<evidence type="ECO:0000313" key="5">
    <source>
        <dbReference type="EMBL" id="KUO19156.1"/>
    </source>
</evidence>
<feature type="domain" description="TraD/TraG TraM recognition site" evidence="3">
    <location>
        <begin position="668"/>
        <end position="732"/>
    </location>
</feature>
<feature type="domain" description="Helicase HerA central" evidence="2">
    <location>
        <begin position="408"/>
        <end position="479"/>
    </location>
</feature>
<dbReference type="InterPro" id="IPR051162">
    <property type="entry name" value="T4SS_component"/>
</dbReference>
<dbReference type="STRING" id="909626.AQJ91_21715"/>
<feature type="domain" description="DUF8128" evidence="4">
    <location>
        <begin position="111"/>
        <end position="365"/>
    </location>
</feature>
<keyword evidence="6" id="KW-1185">Reference proteome</keyword>
<dbReference type="InterPro" id="IPR032689">
    <property type="entry name" value="TraG-D_C"/>
</dbReference>
<dbReference type="Pfam" id="PF01935">
    <property type="entry name" value="DUF87"/>
    <property type="match status" value="1"/>
</dbReference>
<reference evidence="5 6" key="1">
    <citation type="submission" date="2015-10" db="EMBL/GenBank/DDBJ databases">
        <title>Draft genome sequence of Streptomyces sp. RV15, isolated from a marine sponge.</title>
        <authorList>
            <person name="Ruckert C."/>
            <person name="Abdelmohsen U.R."/>
            <person name="Winkler A."/>
            <person name="Hentschel U."/>
            <person name="Kalinowski J."/>
            <person name="Kampfer P."/>
            <person name="Glaeser S."/>
        </authorList>
    </citation>
    <scope>NUCLEOTIDE SEQUENCE [LARGE SCALE GENOMIC DNA]</scope>
    <source>
        <strain evidence="5 6">RV15</strain>
    </source>
</reference>
<dbReference type="PANTHER" id="PTHR30121:SF11">
    <property type="entry name" value="AAA+ ATPASE DOMAIN-CONTAINING PROTEIN"/>
    <property type="match status" value="1"/>
</dbReference>
<organism evidence="5 6">
    <name type="scientific">Streptomyces dysideae</name>
    <dbReference type="NCBI Taxonomy" id="909626"/>
    <lineage>
        <taxon>Bacteria</taxon>
        <taxon>Bacillati</taxon>
        <taxon>Actinomycetota</taxon>
        <taxon>Actinomycetes</taxon>
        <taxon>Kitasatosporales</taxon>
        <taxon>Streptomycetaceae</taxon>
        <taxon>Streptomyces</taxon>
    </lineage>
</organism>
<comment type="caution">
    <text evidence="5">The sequence shown here is derived from an EMBL/GenBank/DDBJ whole genome shotgun (WGS) entry which is preliminary data.</text>
</comment>
<feature type="region of interest" description="Disordered" evidence="1">
    <location>
        <begin position="774"/>
        <end position="804"/>
    </location>
</feature>
<evidence type="ECO:0000259" key="3">
    <source>
        <dbReference type="Pfam" id="PF12696"/>
    </source>
</evidence>
<feature type="compositionally biased region" description="Low complexity" evidence="1">
    <location>
        <begin position="790"/>
        <end position="804"/>
    </location>
</feature>
<accession>A0A101UYH3</accession>
<dbReference type="InterPro" id="IPR058441">
    <property type="entry name" value="DUF8128"/>
</dbReference>
<feature type="region of interest" description="Disordered" evidence="1">
    <location>
        <begin position="368"/>
        <end position="401"/>
    </location>
</feature>
<evidence type="ECO:0000259" key="4">
    <source>
        <dbReference type="Pfam" id="PF26449"/>
    </source>
</evidence>
<evidence type="ECO:0000256" key="1">
    <source>
        <dbReference type="SAM" id="MobiDB-lite"/>
    </source>
</evidence>
<dbReference type="InterPro" id="IPR002789">
    <property type="entry name" value="HerA_central"/>
</dbReference>
<dbReference type="Gene3D" id="3.40.50.300">
    <property type="entry name" value="P-loop containing nucleotide triphosphate hydrolases"/>
    <property type="match status" value="2"/>
</dbReference>
<dbReference type="PANTHER" id="PTHR30121">
    <property type="entry name" value="UNCHARACTERIZED PROTEIN YJGR-RELATED"/>
    <property type="match status" value="1"/>
</dbReference>
<evidence type="ECO:0000259" key="2">
    <source>
        <dbReference type="Pfam" id="PF01935"/>
    </source>
</evidence>
<sequence length="804" mass="86598">MGAVTGHGRLTAVQPHGWLVDFVSHPESFGMTALTTAVDWCAASAPILIPTALASTACGYVARRRLLRLRQQRLADGAHWVELLVPPQAAPKGGEVLWAQLSGLLRPWWRRIITGQPHLSFEYTWSHTGLGIRIWVPGTVPLGLVRRAVEASWPGAHTRVTQPGPLLPMEHEVTAGRLRLARPDVLPLRTDHTADPLRALLQAATGMSEDESACVQILARPATGGALRRARRQARRLKAGQTPARLPALAALLLHRAQPSTTGKQDPEHSAAVRQSATKLSGSQWQCALTYAAACSPEAERAQDVARGRAHALASAFGLYADRNYLARTRLRRPEPHLSARQFPPARPALLSVPELAALAHLPADADAPGVQRAGARSVLPPPQVPEPAPGNGVKPLGRSDTGARRGVGLAVADARHHLHVMGATGSGKSTLIANLALDDVRHHRGVIVIDPKGDLVTDLLDRLPDTCADRLVLIDPDDPHTPPCLNVLDGADIDVVVDNITGIFRRIFTAFWGPRTDDVMRAACLTLLKHRGRTRQLVTLADVPRLLGESAFRLRIIPALKDPVLRGFWAWYESMSEPSRAAVVGPVMNKLRAFLLRDFARRAIAAGPSTFDLGQVLDGGILLARLPKGALGEETARLLGSFIVAGTWQAAAARARMPEHSRIDATLSIDEAHNFLTLPYPLEDMLAEARGYRLSMLLAHQHLAQLPRDLREGISANARNKVFFNASPEDANALERHTLPTLAAHDLAHLGPYQAAAHLLAGGAESAAFTLTTRPLPPPVPGRAKDLRAAAGGRTGPRPATRP</sequence>
<dbReference type="Pfam" id="PF26449">
    <property type="entry name" value="DUF8128"/>
    <property type="match status" value="1"/>
</dbReference>
<name>A0A101UYH3_9ACTN</name>
<dbReference type="CDD" id="cd01127">
    <property type="entry name" value="TrwB_TraG_TraD_VirD4"/>
    <property type="match status" value="2"/>
</dbReference>
<dbReference type="EMBL" id="LMXB01000055">
    <property type="protein sequence ID" value="KUO19156.1"/>
    <property type="molecule type" value="Genomic_DNA"/>
</dbReference>
<dbReference type="AlphaFoldDB" id="A0A101UYH3"/>
<dbReference type="InterPro" id="IPR027417">
    <property type="entry name" value="P-loop_NTPase"/>
</dbReference>
<proteinExistence type="predicted"/>